<organism evidence="2 3">
    <name type="scientific">Desulfofustis glycolicus DSM 9705</name>
    <dbReference type="NCBI Taxonomy" id="1121409"/>
    <lineage>
        <taxon>Bacteria</taxon>
        <taxon>Pseudomonadati</taxon>
        <taxon>Thermodesulfobacteriota</taxon>
        <taxon>Desulfobulbia</taxon>
        <taxon>Desulfobulbales</taxon>
        <taxon>Desulfocapsaceae</taxon>
        <taxon>Desulfofustis</taxon>
    </lineage>
</organism>
<evidence type="ECO:0000259" key="1">
    <source>
        <dbReference type="PROSITE" id="PS51671"/>
    </source>
</evidence>
<keyword evidence="3" id="KW-1185">Reference proteome</keyword>
<dbReference type="PANTHER" id="PTHR34875:SF6">
    <property type="entry name" value="UPF0237 PROTEIN MJ1558"/>
    <property type="match status" value="1"/>
</dbReference>
<gene>
    <name evidence="2" type="ORF">SAMN02745124_01349</name>
</gene>
<dbReference type="AlphaFoldDB" id="A0A1M5UVW1"/>
<dbReference type="InterPro" id="IPR050990">
    <property type="entry name" value="UPF0237/GcvR_regulator"/>
</dbReference>
<feature type="domain" description="ACT" evidence="1">
    <location>
        <begin position="98"/>
        <end position="171"/>
    </location>
</feature>
<dbReference type="EMBL" id="FQXS01000006">
    <property type="protein sequence ID" value="SHH67099.1"/>
    <property type="molecule type" value="Genomic_DNA"/>
</dbReference>
<dbReference type="PANTHER" id="PTHR34875">
    <property type="entry name" value="UPF0237 PROTEIN MJ1558"/>
    <property type="match status" value="1"/>
</dbReference>
<accession>A0A1M5UVW1</accession>
<dbReference type="Pfam" id="PF01842">
    <property type="entry name" value="ACT"/>
    <property type="match status" value="1"/>
</dbReference>
<dbReference type="SUPFAM" id="SSF55021">
    <property type="entry name" value="ACT-like"/>
    <property type="match status" value="2"/>
</dbReference>
<dbReference type="STRING" id="1121409.SAMN02745124_01349"/>
<dbReference type="Proteomes" id="UP000184139">
    <property type="component" value="Unassembled WGS sequence"/>
</dbReference>
<sequence length="184" mass="20004">MSNHYIISVLSEDRPGIIADITGAVYELGGDLAELNQSILCGYLTMVLIATFDDDVTASLLLSRLEAIDSPTSYDFIVRDIAAPDGCPPSGPPDKTYVMTAQGRNKKGLVHGISSLCYRHNINILDLATTRTDDTYTMILQLDLSKVVAIADVRAALQELAAQSGLQVMLQHHDLFKVTNEIPL</sequence>
<dbReference type="OrthoDB" id="12860at2"/>
<proteinExistence type="predicted"/>
<evidence type="ECO:0000313" key="3">
    <source>
        <dbReference type="Proteomes" id="UP000184139"/>
    </source>
</evidence>
<dbReference type="RefSeq" id="WP_073374537.1">
    <property type="nucleotide sequence ID" value="NZ_FQXS01000006.1"/>
</dbReference>
<dbReference type="PROSITE" id="PS51671">
    <property type="entry name" value="ACT"/>
    <property type="match status" value="2"/>
</dbReference>
<dbReference type="InterPro" id="IPR045865">
    <property type="entry name" value="ACT-like_dom_sf"/>
</dbReference>
<protein>
    <submittedName>
        <fullName evidence="2">Glycine cleavage system transcriptional repressor</fullName>
    </submittedName>
</protein>
<reference evidence="2 3" key="1">
    <citation type="submission" date="2016-11" db="EMBL/GenBank/DDBJ databases">
        <authorList>
            <person name="Jaros S."/>
            <person name="Januszkiewicz K."/>
            <person name="Wedrychowicz H."/>
        </authorList>
    </citation>
    <scope>NUCLEOTIDE SEQUENCE [LARGE SCALE GENOMIC DNA]</scope>
    <source>
        <strain evidence="2 3">DSM 9705</strain>
    </source>
</reference>
<name>A0A1M5UVW1_9BACT</name>
<feature type="domain" description="ACT" evidence="1">
    <location>
        <begin position="6"/>
        <end position="79"/>
    </location>
</feature>
<dbReference type="Pfam" id="PF13740">
    <property type="entry name" value="ACT_6"/>
    <property type="match status" value="1"/>
</dbReference>
<dbReference type="Gene3D" id="3.30.70.260">
    <property type="match status" value="2"/>
</dbReference>
<dbReference type="InterPro" id="IPR002912">
    <property type="entry name" value="ACT_dom"/>
</dbReference>
<evidence type="ECO:0000313" key="2">
    <source>
        <dbReference type="EMBL" id="SHH67099.1"/>
    </source>
</evidence>